<dbReference type="InterPro" id="IPR003593">
    <property type="entry name" value="AAA+_ATPase"/>
</dbReference>
<evidence type="ECO:0000256" key="2">
    <source>
        <dbReference type="ARBA" id="ARBA00022840"/>
    </source>
</evidence>
<dbReference type="STRING" id="871963.Desdi_0753"/>
<dbReference type="InterPro" id="IPR017871">
    <property type="entry name" value="ABC_transporter-like_CS"/>
</dbReference>
<dbReference type="GO" id="GO:0005886">
    <property type="term" value="C:plasma membrane"/>
    <property type="evidence" value="ECO:0007669"/>
    <property type="project" value="TreeGrafter"/>
</dbReference>
<accession>L0F5F9</accession>
<dbReference type="eggNOG" id="COG1136">
    <property type="taxonomic scope" value="Bacteria"/>
</dbReference>
<dbReference type="SUPFAM" id="SSF52540">
    <property type="entry name" value="P-loop containing nucleoside triphosphate hydrolases"/>
    <property type="match status" value="1"/>
</dbReference>
<dbReference type="SMART" id="SM00382">
    <property type="entry name" value="AAA"/>
    <property type="match status" value="1"/>
</dbReference>
<dbReference type="PROSITE" id="PS00211">
    <property type="entry name" value="ABC_TRANSPORTER_1"/>
    <property type="match status" value="1"/>
</dbReference>
<organism evidence="4 5">
    <name type="scientific">Desulfitobacterium dichloroeliminans (strain LMG P-21439 / DCA1)</name>
    <dbReference type="NCBI Taxonomy" id="871963"/>
    <lineage>
        <taxon>Bacteria</taxon>
        <taxon>Bacillati</taxon>
        <taxon>Bacillota</taxon>
        <taxon>Clostridia</taxon>
        <taxon>Eubacteriales</taxon>
        <taxon>Desulfitobacteriaceae</taxon>
        <taxon>Desulfitobacterium</taxon>
    </lineage>
</organism>
<name>L0F5F9_DESDL</name>
<dbReference type="RefSeq" id="WP_015261281.1">
    <property type="nucleotide sequence ID" value="NC_019903.1"/>
</dbReference>
<dbReference type="OrthoDB" id="9791546at2"/>
<dbReference type="EMBL" id="CP003344">
    <property type="protein sequence ID" value="AGA68280.1"/>
    <property type="molecule type" value="Genomic_DNA"/>
</dbReference>
<dbReference type="InterPro" id="IPR015854">
    <property type="entry name" value="ABC_transpr_LolD-like"/>
</dbReference>
<dbReference type="Proteomes" id="UP000010797">
    <property type="component" value="Chromosome"/>
</dbReference>
<dbReference type="PANTHER" id="PTHR24220:SF86">
    <property type="entry name" value="ABC TRANSPORTER ABCH.1"/>
    <property type="match status" value="1"/>
</dbReference>
<dbReference type="PROSITE" id="PS50893">
    <property type="entry name" value="ABC_TRANSPORTER_2"/>
    <property type="match status" value="1"/>
</dbReference>
<evidence type="ECO:0000259" key="3">
    <source>
        <dbReference type="PROSITE" id="PS50893"/>
    </source>
</evidence>
<dbReference type="HOGENOM" id="CLU_000604_1_22_9"/>
<dbReference type="GO" id="GO:0016887">
    <property type="term" value="F:ATP hydrolysis activity"/>
    <property type="evidence" value="ECO:0007669"/>
    <property type="project" value="InterPro"/>
</dbReference>
<dbReference type="PANTHER" id="PTHR24220">
    <property type="entry name" value="IMPORT ATP-BINDING PROTEIN"/>
    <property type="match status" value="1"/>
</dbReference>
<protein>
    <submittedName>
        <fullName evidence="4">ABC-type antimicrobial peptide transport system, ATPase component</fullName>
    </submittedName>
</protein>
<dbReference type="GO" id="GO:0005524">
    <property type="term" value="F:ATP binding"/>
    <property type="evidence" value="ECO:0007669"/>
    <property type="project" value="UniProtKB-KW"/>
</dbReference>
<evidence type="ECO:0000313" key="4">
    <source>
        <dbReference type="EMBL" id="AGA68280.1"/>
    </source>
</evidence>
<dbReference type="AlphaFoldDB" id="L0F5F9"/>
<keyword evidence="1" id="KW-0547">Nucleotide-binding</keyword>
<dbReference type="Gene3D" id="3.40.50.300">
    <property type="entry name" value="P-loop containing nucleotide triphosphate hydrolases"/>
    <property type="match status" value="1"/>
</dbReference>
<evidence type="ECO:0000256" key="1">
    <source>
        <dbReference type="ARBA" id="ARBA00022741"/>
    </source>
</evidence>
<dbReference type="Pfam" id="PF00005">
    <property type="entry name" value="ABC_tran"/>
    <property type="match status" value="1"/>
</dbReference>
<reference evidence="5" key="1">
    <citation type="submission" date="2012-02" db="EMBL/GenBank/DDBJ databases">
        <title>Complete sequence of Desulfitobacterium dichloroeliminans LMG P-21439.</title>
        <authorList>
            <person name="Lucas S."/>
            <person name="Han J."/>
            <person name="Lapidus A."/>
            <person name="Cheng J.-F."/>
            <person name="Goodwin L."/>
            <person name="Pitluck S."/>
            <person name="Peters L."/>
            <person name="Ovchinnikova G."/>
            <person name="Teshima H."/>
            <person name="Detter J.C."/>
            <person name="Han C."/>
            <person name="Tapia R."/>
            <person name="Land M."/>
            <person name="Hauser L."/>
            <person name="Kyrpides N."/>
            <person name="Ivanova N."/>
            <person name="Pagani I."/>
            <person name="Kruse T."/>
            <person name="de Vos W.M."/>
            <person name="Boon N."/>
            <person name="Smidt H."/>
            <person name="Woyke T."/>
        </authorList>
    </citation>
    <scope>NUCLEOTIDE SEQUENCE [LARGE SCALE GENOMIC DNA]</scope>
    <source>
        <strain evidence="5">LMG P-21439 / DCA1</strain>
    </source>
</reference>
<dbReference type="GO" id="GO:0022857">
    <property type="term" value="F:transmembrane transporter activity"/>
    <property type="evidence" value="ECO:0007669"/>
    <property type="project" value="TreeGrafter"/>
</dbReference>
<keyword evidence="2" id="KW-0067">ATP-binding</keyword>
<dbReference type="InterPro" id="IPR003439">
    <property type="entry name" value="ABC_transporter-like_ATP-bd"/>
</dbReference>
<proteinExistence type="predicted"/>
<feature type="domain" description="ABC transporter" evidence="3">
    <location>
        <begin position="4"/>
        <end position="221"/>
    </location>
</feature>
<sequence>MELCRLEKVSKTYEVGDAVCPVHELSLTVNAGEFMAIEGPSGTGKSTLLYLMSGLLRPTQGDVFIQNQNLSTLPDPVATELRRQMVGFIFQETNLFQALTVEGNLRFVQSLGKNKPNLKKIAHYLEELGLSERRLHLPHQLSVGQRRRLVVARALINDAPLILADEPTNDLDDLWAGKVMELLAGVVEGGGAVVMVTHNSHWARQAHHRYGLQEGRLTLCV</sequence>
<dbReference type="InterPro" id="IPR027417">
    <property type="entry name" value="P-loop_NTPase"/>
</dbReference>
<dbReference type="KEGG" id="ddl:Desdi_0753"/>
<evidence type="ECO:0000313" key="5">
    <source>
        <dbReference type="Proteomes" id="UP000010797"/>
    </source>
</evidence>
<gene>
    <name evidence="4" type="ordered locus">Desdi_0753</name>
</gene>
<keyword evidence="5" id="KW-1185">Reference proteome</keyword>